<evidence type="ECO:0000313" key="1">
    <source>
        <dbReference type="EMBL" id="SOE03491.1"/>
    </source>
</evidence>
<accession>A0A286H6W6</accession>
<proteinExistence type="predicted"/>
<dbReference type="AlphaFoldDB" id="A0A286H6W6"/>
<name>A0A286H6W6_9ACTN</name>
<gene>
    <name evidence="1" type="ORF">SAMN06272739_4198</name>
</gene>
<evidence type="ECO:0008006" key="3">
    <source>
        <dbReference type="Google" id="ProtNLM"/>
    </source>
</evidence>
<sequence>MSFAARTAPRRVARRTVRTLATVARMASEKTQVIEYLFRQRYNTETGTIDADKAVVFFDDITVAIDETGADLSKNNPANFWKDLTRKNPELSWPSFVLAIGWTGEDAIGAGNKASFRFVPLPPGQTTAFKKAMEPSDSALERAVTVQSLSIPVATKALGRSDENWVAQVAQRLAVVETHFAVFSARSVVEVNFLQTGIKLRGGEVDAAYSLTDFDGALWLVSVEVKSRSEQLWPAQVRRAALALQATSAATEMGARVIPFGVKIVDTSKIWTVEFEPAETEEEQLEVASEGIIELKPSVPGV</sequence>
<evidence type="ECO:0000313" key="2">
    <source>
        <dbReference type="Proteomes" id="UP000219482"/>
    </source>
</evidence>
<protein>
    <recommendedName>
        <fullName evidence="3">Endonuclease</fullName>
    </recommendedName>
</protein>
<organism evidence="1 2">
    <name type="scientific">Blastococcus haudaquaticus</name>
    <dbReference type="NCBI Taxonomy" id="1938745"/>
    <lineage>
        <taxon>Bacteria</taxon>
        <taxon>Bacillati</taxon>
        <taxon>Actinomycetota</taxon>
        <taxon>Actinomycetes</taxon>
        <taxon>Geodermatophilales</taxon>
        <taxon>Geodermatophilaceae</taxon>
        <taxon>Blastococcus</taxon>
    </lineage>
</organism>
<reference evidence="2" key="1">
    <citation type="submission" date="2017-09" db="EMBL/GenBank/DDBJ databases">
        <authorList>
            <person name="Varghese N."/>
            <person name="Submissions S."/>
        </authorList>
    </citation>
    <scope>NUCLEOTIDE SEQUENCE [LARGE SCALE GENOMIC DNA]</scope>
    <source>
        <strain evidence="2">DSM 44270</strain>
    </source>
</reference>
<dbReference type="EMBL" id="OCNK01000007">
    <property type="protein sequence ID" value="SOE03491.1"/>
    <property type="molecule type" value="Genomic_DNA"/>
</dbReference>
<dbReference type="Proteomes" id="UP000219482">
    <property type="component" value="Unassembled WGS sequence"/>
</dbReference>
<keyword evidence="2" id="KW-1185">Reference proteome</keyword>